<evidence type="ECO:0000313" key="1">
    <source>
        <dbReference type="EMBL" id="KAJ6050992.1"/>
    </source>
</evidence>
<keyword evidence="2" id="KW-1185">Reference proteome</keyword>
<dbReference type="EMBL" id="JAQJZL010000002">
    <property type="protein sequence ID" value="KAJ6050992.1"/>
    <property type="molecule type" value="Genomic_DNA"/>
</dbReference>
<proteinExistence type="predicted"/>
<reference evidence="1" key="1">
    <citation type="journal article" date="2023" name="IMA Fungus">
        <title>Comparative genomic study of the Penicillium genus elucidates a diverse pangenome and 15 lateral gene transfer events.</title>
        <authorList>
            <person name="Petersen C."/>
            <person name="Sorensen T."/>
            <person name="Nielsen M.R."/>
            <person name="Sondergaard T.E."/>
            <person name="Sorensen J.L."/>
            <person name="Fitzpatrick D.A."/>
            <person name="Frisvad J.C."/>
            <person name="Nielsen K.L."/>
        </authorList>
    </citation>
    <scope>NUCLEOTIDE SEQUENCE</scope>
    <source>
        <strain evidence="1">IBT 15450</strain>
    </source>
</reference>
<comment type="caution">
    <text evidence="1">The sequence shown here is derived from an EMBL/GenBank/DDBJ whole genome shotgun (WGS) entry which is preliminary data.</text>
</comment>
<gene>
    <name evidence="1" type="ORF">N7460_001526</name>
</gene>
<evidence type="ECO:0000313" key="2">
    <source>
        <dbReference type="Proteomes" id="UP001219568"/>
    </source>
</evidence>
<sequence>MGARFVVEDANGRIRLVSSSATGGQLAIDGAESAGVPSILRGEEAVNNLRKKIRAGFGGTHGLNWVAVGEVDSTHDKSPFIVVGFFYEGSGGNPPL</sequence>
<dbReference type="AlphaFoldDB" id="A0AAD6II57"/>
<dbReference type="Proteomes" id="UP001219568">
    <property type="component" value="Unassembled WGS sequence"/>
</dbReference>
<accession>A0AAD6II57</accession>
<organism evidence="1 2">
    <name type="scientific">Penicillium canescens</name>
    <dbReference type="NCBI Taxonomy" id="5083"/>
    <lineage>
        <taxon>Eukaryota</taxon>
        <taxon>Fungi</taxon>
        <taxon>Dikarya</taxon>
        <taxon>Ascomycota</taxon>
        <taxon>Pezizomycotina</taxon>
        <taxon>Eurotiomycetes</taxon>
        <taxon>Eurotiomycetidae</taxon>
        <taxon>Eurotiales</taxon>
        <taxon>Aspergillaceae</taxon>
        <taxon>Penicillium</taxon>
    </lineage>
</organism>
<reference evidence="1" key="2">
    <citation type="submission" date="2023-01" db="EMBL/GenBank/DDBJ databases">
        <authorList>
            <person name="Petersen C."/>
        </authorList>
    </citation>
    <scope>NUCLEOTIDE SEQUENCE</scope>
    <source>
        <strain evidence="1">IBT 15450</strain>
    </source>
</reference>
<name>A0AAD6II57_PENCN</name>
<protein>
    <submittedName>
        <fullName evidence="1">Uncharacterized protein</fullName>
    </submittedName>
</protein>